<comment type="caution">
    <text evidence="1">The sequence shown here is derived from an EMBL/GenBank/DDBJ whole genome shotgun (WGS) entry which is preliminary data.</text>
</comment>
<evidence type="ECO:0000313" key="2">
    <source>
        <dbReference type="Proteomes" id="UP000642673"/>
    </source>
</evidence>
<name>A0ABQ3EZ23_9ACTN</name>
<evidence type="ECO:0000313" key="1">
    <source>
        <dbReference type="EMBL" id="GHB75702.1"/>
    </source>
</evidence>
<dbReference type="EMBL" id="BMVP01000013">
    <property type="protein sequence ID" value="GHB75702.1"/>
    <property type="molecule type" value="Genomic_DNA"/>
</dbReference>
<sequence>MGKRKMIKLRNEILANLGRPIPSDPDELFESLRQFLERRFNEDRGNGTYRPVQLLFREFPEDTASGLTLTFDDRMVIVVERHTTTLHQLVILAHEMWHALMGKCLTHGAQPDAVSAAARSLGGELEHEDILALAARTHFNTKEENDAEAFGLLLGSSCREILESGAASLPNTGLAGRIQSSMGRGF</sequence>
<protein>
    <recommendedName>
        <fullName evidence="3">Toxin-antitoxin system, toxin component</fullName>
    </recommendedName>
</protein>
<proteinExistence type="predicted"/>
<dbReference type="RefSeq" id="WP_190186712.1">
    <property type="nucleotide sequence ID" value="NZ_BMVP01000013.1"/>
</dbReference>
<gene>
    <name evidence="1" type="ORF">GCM10010347_52680</name>
</gene>
<dbReference type="Proteomes" id="UP000642673">
    <property type="component" value="Unassembled WGS sequence"/>
</dbReference>
<keyword evidence="2" id="KW-1185">Reference proteome</keyword>
<evidence type="ECO:0008006" key="3">
    <source>
        <dbReference type="Google" id="ProtNLM"/>
    </source>
</evidence>
<reference evidence="2" key="1">
    <citation type="journal article" date="2019" name="Int. J. Syst. Evol. Microbiol.">
        <title>The Global Catalogue of Microorganisms (GCM) 10K type strain sequencing project: providing services to taxonomists for standard genome sequencing and annotation.</title>
        <authorList>
            <consortium name="The Broad Institute Genomics Platform"/>
            <consortium name="The Broad Institute Genome Sequencing Center for Infectious Disease"/>
            <person name="Wu L."/>
            <person name="Ma J."/>
        </authorList>
    </citation>
    <scope>NUCLEOTIDE SEQUENCE [LARGE SCALE GENOMIC DNA]</scope>
    <source>
        <strain evidence="2">JCM 4738</strain>
    </source>
</reference>
<accession>A0ABQ3EZ23</accession>
<organism evidence="1 2">
    <name type="scientific">Streptomyces cirratus</name>
    <dbReference type="NCBI Taxonomy" id="68187"/>
    <lineage>
        <taxon>Bacteria</taxon>
        <taxon>Bacillati</taxon>
        <taxon>Actinomycetota</taxon>
        <taxon>Actinomycetes</taxon>
        <taxon>Kitasatosporales</taxon>
        <taxon>Streptomycetaceae</taxon>
        <taxon>Streptomyces</taxon>
    </lineage>
</organism>